<organism evidence="7 8">
    <name type="scientific">Pseudosulfitobacter pseudonitzschiae</name>
    <dbReference type="NCBI Taxonomy" id="1402135"/>
    <lineage>
        <taxon>Bacteria</taxon>
        <taxon>Pseudomonadati</taxon>
        <taxon>Pseudomonadota</taxon>
        <taxon>Alphaproteobacteria</taxon>
        <taxon>Rhodobacterales</taxon>
        <taxon>Roseobacteraceae</taxon>
        <taxon>Pseudosulfitobacter</taxon>
    </lineage>
</organism>
<comment type="subcellular location">
    <subcellularLocation>
        <location evidence="1 5">Cell membrane</location>
        <topology evidence="1 5">Multi-pass membrane protein</topology>
    </subcellularLocation>
</comment>
<keyword evidence="5" id="KW-0813">Transport</keyword>
<feature type="transmembrane region" description="Helical" evidence="5">
    <location>
        <begin position="161"/>
        <end position="183"/>
    </location>
</feature>
<dbReference type="GO" id="GO:0055085">
    <property type="term" value="P:transmembrane transport"/>
    <property type="evidence" value="ECO:0007669"/>
    <property type="project" value="InterPro"/>
</dbReference>
<feature type="transmembrane region" description="Helical" evidence="5">
    <location>
        <begin position="70"/>
        <end position="91"/>
    </location>
</feature>
<evidence type="ECO:0000256" key="2">
    <source>
        <dbReference type="ARBA" id="ARBA00022692"/>
    </source>
</evidence>
<dbReference type="InterPro" id="IPR000515">
    <property type="entry name" value="MetI-like"/>
</dbReference>
<evidence type="ECO:0000256" key="1">
    <source>
        <dbReference type="ARBA" id="ARBA00004651"/>
    </source>
</evidence>
<dbReference type="GO" id="GO:0005886">
    <property type="term" value="C:plasma membrane"/>
    <property type="evidence" value="ECO:0007669"/>
    <property type="project" value="UniProtKB-SubCell"/>
</dbReference>
<dbReference type="SUPFAM" id="SSF161098">
    <property type="entry name" value="MetI-like"/>
    <property type="match status" value="1"/>
</dbReference>
<accession>A0A073IY51</accession>
<proteinExistence type="inferred from homology"/>
<gene>
    <name evidence="7" type="ORF">SUH3_05470</name>
</gene>
<keyword evidence="8" id="KW-1185">Reference proteome</keyword>
<keyword evidence="3 5" id="KW-1133">Transmembrane helix</keyword>
<evidence type="ECO:0000256" key="4">
    <source>
        <dbReference type="ARBA" id="ARBA00023136"/>
    </source>
</evidence>
<dbReference type="PROSITE" id="PS50928">
    <property type="entry name" value="ABC_TM1"/>
    <property type="match status" value="1"/>
</dbReference>
<dbReference type="InterPro" id="IPR035906">
    <property type="entry name" value="MetI-like_sf"/>
</dbReference>
<evidence type="ECO:0000256" key="5">
    <source>
        <dbReference type="RuleBase" id="RU363032"/>
    </source>
</evidence>
<keyword evidence="2 5" id="KW-0812">Transmembrane</keyword>
<comment type="similarity">
    <text evidence="5">Belongs to the binding-protein-dependent transport system permease family.</text>
</comment>
<dbReference type="Pfam" id="PF00528">
    <property type="entry name" value="BPD_transp_1"/>
    <property type="match status" value="1"/>
</dbReference>
<dbReference type="RefSeq" id="WP_234973788.1">
    <property type="nucleotide sequence ID" value="NZ_CP054600.1"/>
</dbReference>
<dbReference type="GeneID" id="68871902"/>
<dbReference type="Gene3D" id="1.10.3720.10">
    <property type="entry name" value="MetI-like"/>
    <property type="match status" value="1"/>
</dbReference>
<feature type="domain" description="ABC transmembrane type-1" evidence="6">
    <location>
        <begin position="66"/>
        <end position="276"/>
    </location>
</feature>
<dbReference type="Proteomes" id="UP000027746">
    <property type="component" value="Unassembled WGS sequence"/>
</dbReference>
<feature type="transmembrane region" description="Helical" evidence="5">
    <location>
        <begin position="12"/>
        <end position="37"/>
    </location>
</feature>
<evidence type="ECO:0000313" key="8">
    <source>
        <dbReference type="Proteomes" id="UP000027746"/>
    </source>
</evidence>
<evidence type="ECO:0000313" key="7">
    <source>
        <dbReference type="EMBL" id="KEJ94659.1"/>
    </source>
</evidence>
<dbReference type="InterPro" id="IPR052730">
    <property type="entry name" value="Sugar_ABC_transporter"/>
</dbReference>
<sequence length="285" mass="31608">MTQRADNRAWLLMLPAMSVLGIVGLVPLIAVFNYAFFDIFTLQSRFWVGTEWFAELVGTPDLYAALGRSVLFSALVVLVQFPLGIAIALMIPRGRLAGSLVLMLVAVPLVVPWNLIPMIWLNLLHPTYGTLAQLFDAIGFDFDYKFNAVHTYALLVTVDTWHWIGLVVILAYSGLSAIPPSYFQAARIDGASRAQVFWHIQLPKIRPVLLMALLLRVIDSLMIYVEAFGINAGGPMGATAFLSLELGEEINAFNYGPAAARSVLYFLLVLSVAWLFRVAMQRETQ</sequence>
<keyword evidence="4 5" id="KW-0472">Membrane</keyword>
<dbReference type="PANTHER" id="PTHR43759:SF1">
    <property type="entry name" value="GLUCOSE IMPORT SYSTEM PERMEASE PROTEIN GLCT"/>
    <property type="match status" value="1"/>
</dbReference>
<reference evidence="7 8" key="1">
    <citation type="submission" date="2014-01" db="EMBL/GenBank/DDBJ databases">
        <title>Sulfitobacter sp. H3 (MCCC 1A00686) Genome Sequencing.</title>
        <authorList>
            <person name="Lai Q."/>
            <person name="Hong Z."/>
        </authorList>
    </citation>
    <scope>NUCLEOTIDE SEQUENCE [LARGE SCALE GENOMIC DNA]</scope>
    <source>
        <strain evidence="7 8">H3</strain>
    </source>
</reference>
<evidence type="ECO:0000259" key="6">
    <source>
        <dbReference type="PROSITE" id="PS50928"/>
    </source>
</evidence>
<dbReference type="CDD" id="cd06261">
    <property type="entry name" value="TM_PBP2"/>
    <property type="match status" value="1"/>
</dbReference>
<feature type="transmembrane region" description="Helical" evidence="5">
    <location>
        <begin position="263"/>
        <end position="280"/>
    </location>
</feature>
<feature type="transmembrane region" description="Helical" evidence="5">
    <location>
        <begin position="100"/>
        <end position="121"/>
    </location>
</feature>
<dbReference type="EMBL" id="JAMD01000011">
    <property type="protein sequence ID" value="KEJ94659.1"/>
    <property type="molecule type" value="Genomic_DNA"/>
</dbReference>
<dbReference type="AlphaFoldDB" id="A0A073IY51"/>
<dbReference type="PANTHER" id="PTHR43759">
    <property type="entry name" value="TREHALOSE TRANSPORT SYSTEM PERMEASE PROTEIN SUGA"/>
    <property type="match status" value="1"/>
</dbReference>
<name>A0A073IY51_9RHOB</name>
<protein>
    <submittedName>
        <fullName evidence="7">ABC transporter permease</fullName>
    </submittedName>
</protein>
<evidence type="ECO:0000256" key="3">
    <source>
        <dbReference type="ARBA" id="ARBA00022989"/>
    </source>
</evidence>
<comment type="caution">
    <text evidence="7">The sequence shown here is derived from an EMBL/GenBank/DDBJ whole genome shotgun (WGS) entry which is preliminary data.</text>
</comment>